<keyword evidence="4" id="KW-0808">Transferase</keyword>
<dbReference type="Pfam" id="PF00742">
    <property type="entry name" value="Homoserine_dh"/>
    <property type="match status" value="1"/>
</dbReference>
<reference evidence="4 5" key="1">
    <citation type="journal article" date="2014" name="Genome Announc.">
        <title>Draft Genome Sequences of Marine Flavobacterium Nonlabens Strains NR17, NR24, NR27, NR32, NR33, and Ara13.</title>
        <authorList>
            <person name="Nakanishi M."/>
            <person name="Meirelles P."/>
            <person name="Suzuki R."/>
            <person name="Takatani N."/>
            <person name="Mino S."/>
            <person name="Suda W."/>
            <person name="Oshima K."/>
            <person name="Hattori M."/>
            <person name="Ohkuma M."/>
            <person name="Hosokawa M."/>
            <person name="Miyashita K."/>
            <person name="Thompson F.L."/>
            <person name="Niwa A."/>
            <person name="Sawabe T."/>
            <person name="Sawabe T."/>
        </authorList>
    </citation>
    <scope>NUCLEOTIDE SEQUENCE [LARGE SCALE GENOMIC DNA]</scope>
    <source>
        <strain evidence="5">JCM19314</strain>
    </source>
</reference>
<feature type="domain" description="Homoserine dehydrogenase catalytic" evidence="3">
    <location>
        <begin position="2"/>
        <end position="41"/>
    </location>
</feature>
<evidence type="ECO:0000256" key="1">
    <source>
        <dbReference type="ARBA" id="ARBA00022857"/>
    </source>
</evidence>
<evidence type="ECO:0000313" key="5">
    <source>
        <dbReference type="Proteomes" id="UP000029226"/>
    </source>
</evidence>
<accession>A0A090QUG1</accession>
<gene>
    <name evidence="4" type="ORF">JCM19314_3132</name>
</gene>
<dbReference type="GO" id="GO:0009067">
    <property type="term" value="P:aspartate family amino acid biosynthetic process"/>
    <property type="evidence" value="ECO:0007669"/>
    <property type="project" value="InterPro"/>
</dbReference>
<dbReference type="GO" id="GO:0004412">
    <property type="term" value="F:homoserine dehydrogenase activity"/>
    <property type="evidence" value="ECO:0007669"/>
    <property type="project" value="UniProtKB-EC"/>
</dbReference>
<evidence type="ECO:0000256" key="2">
    <source>
        <dbReference type="ARBA" id="ARBA00023002"/>
    </source>
</evidence>
<organism evidence="4 5">
    <name type="scientific">Nonlabens ulvanivorans</name>
    <name type="common">Persicivirga ulvanivorans</name>
    <dbReference type="NCBI Taxonomy" id="906888"/>
    <lineage>
        <taxon>Bacteria</taxon>
        <taxon>Pseudomonadati</taxon>
        <taxon>Bacteroidota</taxon>
        <taxon>Flavobacteriia</taxon>
        <taxon>Flavobacteriales</taxon>
        <taxon>Flavobacteriaceae</taxon>
        <taxon>Nonlabens</taxon>
    </lineage>
</organism>
<protein>
    <submittedName>
        <fullName evidence="4">Aspartokinase</fullName>
        <ecNumber evidence="4">1.1.1.3</ecNumber>
        <ecNumber evidence="4">2.7.2.4</ecNumber>
    </submittedName>
</protein>
<dbReference type="Gene3D" id="3.40.50.720">
    <property type="entry name" value="NAD(P)-binding Rossmann-like Domain"/>
    <property type="match status" value="1"/>
</dbReference>
<dbReference type="InterPro" id="IPR001342">
    <property type="entry name" value="HDH_cat"/>
</dbReference>
<keyword evidence="2 4" id="KW-0560">Oxidoreductase</keyword>
<dbReference type="EMBL" id="BBMM01000001">
    <property type="protein sequence ID" value="GAK99101.1"/>
    <property type="molecule type" value="Genomic_DNA"/>
</dbReference>
<dbReference type="Proteomes" id="UP000029226">
    <property type="component" value="Unassembled WGS sequence"/>
</dbReference>
<keyword evidence="1" id="KW-0521">NADP</keyword>
<dbReference type="GO" id="GO:0004072">
    <property type="term" value="F:aspartate kinase activity"/>
    <property type="evidence" value="ECO:0007669"/>
    <property type="project" value="UniProtKB-EC"/>
</dbReference>
<dbReference type="PANTHER" id="PTHR43070">
    <property type="match status" value="1"/>
</dbReference>
<dbReference type="EC" id="1.1.1.3" evidence="4"/>
<name>A0A090QUG1_NONUL</name>
<evidence type="ECO:0000259" key="3">
    <source>
        <dbReference type="Pfam" id="PF00742"/>
    </source>
</evidence>
<sequence>MQGSDGFFEIYSESYAAHPLVIKGAGAGKAVTARGLLSDIIKIAKSCPVVTYK</sequence>
<dbReference type="Gene3D" id="3.30.360.10">
    <property type="entry name" value="Dihydrodipicolinate Reductase, domain 2"/>
    <property type="match status" value="1"/>
</dbReference>
<proteinExistence type="predicted"/>
<dbReference type="AlphaFoldDB" id="A0A090QUG1"/>
<dbReference type="EC" id="2.7.2.4" evidence="4"/>
<dbReference type="PANTHER" id="PTHR43070:SF3">
    <property type="entry name" value="HOMOSERINE DEHYDROGENASE"/>
    <property type="match status" value="1"/>
</dbReference>
<keyword evidence="4" id="KW-0418">Kinase</keyword>
<comment type="caution">
    <text evidence="4">The sequence shown here is derived from an EMBL/GenBank/DDBJ whole genome shotgun (WGS) entry which is preliminary data.</text>
</comment>
<evidence type="ECO:0000313" key="4">
    <source>
        <dbReference type="EMBL" id="GAK99101.1"/>
    </source>
</evidence>
<dbReference type="InterPro" id="IPR011147">
    <property type="entry name" value="Bifunc_Aspkin/hSer_DH"/>
</dbReference>